<organism evidence="2 3">
    <name type="scientific">Pyronema omphalodes (strain CBS 100304)</name>
    <name type="common">Pyronema confluens</name>
    <dbReference type="NCBI Taxonomy" id="1076935"/>
    <lineage>
        <taxon>Eukaryota</taxon>
        <taxon>Fungi</taxon>
        <taxon>Dikarya</taxon>
        <taxon>Ascomycota</taxon>
        <taxon>Pezizomycotina</taxon>
        <taxon>Pezizomycetes</taxon>
        <taxon>Pezizales</taxon>
        <taxon>Pyronemataceae</taxon>
        <taxon>Pyronema</taxon>
    </lineage>
</organism>
<feature type="compositionally biased region" description="Acidic residues" evidence="1">
    <location>
        <begin position="205"/>
        <end position="216"/>
    </location>
</feature>
<evidence type="ECO:0000313" key="2">
    <source>
        <dbReference type="EMBL" id="CCX30347.1"/>
    </source>
</evidence>
<dbReference type="Proteomes" id="UP000018144">
    <property type="component" value="Unassembled WGS sequence"/>
</dbReference>
<evidence type="ECO:0000256" key="1">
    <source>
        <dbReference type="SAM" id="MobiDB-lite"/>
    </source>
</evidence>
<gene>
    <name evidence="2" type="ORF">PCON_08544</name>
</gene>
<dbReference type="OrthoDB" id="5358129at2759"/>
<accession>U4LFQ4</accession>
<dbReference type="AlphaFoldDB" id="U4LFQ4"/>
<keyword evidence="3" id="KW-1185">Reference proteome</keyword>
<name>U4LFQ4_PYROM</name>
<evidence type="ECO:0000313" key="3">
    <source>
        <dbReference type="Proteomes" id="UP000018144"/>
    </source>
</evidence>
<protein>
    <recommendedName>
        <fullName evidence="4">F-box domain-containing protein</fullName>
    </recommendedName>
</protein>
<evidence type="ECO:0008006" key="4">
    <source>
        <dbReference type="Google" id="ProtNLM"/>
    </source>
</evidence>
<feature type="compositionally biased region" description="Basic and acidic residues" evidence="1">
    <location>
        <begin position="255"/>
        <end position="268"/>
    </location>
</feature>
<dbReference type="EMBL" id="HF935439">
    <property type="protein sequence ID" value="CCX30347.1"/>
    <property type="molecule type" value="Genomic_DNA"/>
</dbReference>
<proteinExistence type="predicted"/>
<feature type="region of interest" description="Disordered" evidence="1">
    <location>
        <begin position="205"/>
        <end position="268"/>
    </location>
</feature>
<reference evidence="2 3" key="1">
    <citation type="journal article" date="2013" name="PLoS Genet.">
        <title>The genome and development-dependent transcriptomes of Pyronema confluens: a window into fungal evolution.</title>
        <authorList>
            <person name="Traeger S."/>
            <person name="Altegoer F."/>
            <person name="Freitag M."/>
            <person name="Gabaldon T."/>
            <person name="Kempken F."/>
            <person name="Kumar A."/>
            <person name="Marcet-Houben M."/>
            <person name="Poggeler S."/>
            <person name="Stajich J.E."/>
            <person name="Nowrousian M."/>
        </authorList>
    </citation>
    <scope>NUCLEOTIDE SEQUENCE [LARGE SCALE GENOMIC DNA]</scope>
    <source>
        <strain evidence="3">CBS 100304</strain>
        <tissue evidence="2">Vegetative mycelium</tissue>
    </source>
</reference>
<feature type="compositionally biased region" description="Acidic residues" evidence="1">
    <location>
        <begin position="223"/>
        <end position="254"/>
    </location>
</feature>
<sequence>MLDRLPENVLATIFDYCGSFTQCAKLALVSKNLANAWRTHSEEIELAHTFDDDPRWCSEKFRFFAVGIIRAQWDDKPRPLPSTNEFIKAAYGIAGIVNNVARAMVKEMKFEHRWKEYVLIKTLYMIWIANETSGAPCDAEYWVDTREMVAYCLNEKFQKLGYPSVMGVKDITEASESIPEKQVEEVCEKVADRIVRNKKRMLGDLEDMDMSDEEDPFNNLSEEFYDDSDLDNLSDLDDDEEYYLESGDECDDESDGHGHSHTHACDHC</sequence>